<feature type="compositionally biased region" description="Basic and acidic residues" evidence="1">
    <location>
        <begin position="75"/>
        <end position="88"/>
    </location>
</feature>
<evidence type="ECO:0000313" key="2">
    <source>
        <dbReference type="EMBL" id="KAF0032967.1"/>
    </source>
</evidence>
<dbReference type="EMBL" id="VEVO01000013">
    <property type="protein sequence ID" value="KAF0032967.1"/>
    <property type="molecule type" value="Genomic_DNA"/>
</dbReference>
<organism evidence="2 3">
    <name type="scientific">Scophthalmus maximus</name>
    <name type="common">Turbot</name>
    <name type="synonym">Psetta maxima</name>
    <dbReference type="NCBI Taxonomy" id="52904"/>
    <lineage>
        <taxon>Eukaryota</taxon>
        <taxon>Metazoa</taxon>
        <taxon>Chordata</taxon>
        <taxon>Craniata</taxon>
        <taxon>Vertebrata</taxon>
        <taxon>Euteleostomi</taxon>
        <taxon>Actinopterygii</taxon>
        <taxon>Neopterygii</taxon>
        <taxon>Teleostei</taxon>
        <taxon>Neoteleostei</taxon>
        <taxon>Acanthomorphata</taxon>
        <taxon>Carangaria</taxon>
        <taxon>Pleuronectiformes</taxon>
        <taxon>Pleuronectoidei</taxon>
        <taxon>Scophthalmidae</taxon>
        <taxon>Scophthalmus</taxon>
    </lineage>
</organism>
<proteinExistence type="predicted"/>
<sequence length="263" mass="29712">MKAFTQMKEAAFGDKPRETELNLSFKIGLGLRREQRRTAETEGADGRTDGRADGGFAGGSRARRHTEEDCAASMKRKDSKASPDPEKCKSRRVTVRKSGEEQFAHLYPRRGAREEAHDAQIFTQCDSMEVDHHTEDGKSDSEWRNGSDGDAVQSERMRGNIEDMLQMLQRTYSEMSTATKKKPLNVTVSNKATSLSISALKLQLHVRLTRDECRGSDRVFAARHDEPTPIRPRLLSQEVKGSRRVATHNYRAINNKTLRCCSR</sequence>
<feature type="region of interest" description="Disordered" evidence="1">
    <location>
        <begin position="29"/>
        <end position="95"/>
    </location>
</feature>
<gene>
    <name evidence="2" type="ORF">F2P81_015257</name>
</gene>
<comment type="caution">
    <text evidence="2">The sequence shown here is derived from an EMBL/GenBank/DDBJ whole genome shotgun (WGS) entry which is preliminary data.</text>
</comment>
<dbReference type="AlphaFoldDB" id="A0A6A4SI97"/>
<dbReference type="Proteomes" id="UP000438429">
    <property type="component" value="Unassembled WGS sequence"/>
</dbReference>
<name>A0A6A4SI97_SCOMX</name>
<feature type="region of interest" description="Disordered" evidence="1">
    <location>
        <begin position="129"/>
        <end position="152"/>
    </location>
</feature>
<accession>A0A6A4SI97</accession>
<evidence type="ECO:0000256" key="1">
    <source>
        <dbReference type="SAM" id="MobiDB-lite"/>
    </source>
</evidence>
<feature type="compositionally biased region" description="Basic and acidic residues" evidence="1">
    <location>
        <begin position="31"/>
        <end position="52"/>
    </location>
</feature>
<reference evidence="2 3" key="1">
    <citation type="submission" date="2019-06" db="EMBL/GenBank/DDBJ databases">
        <title>Draft genomes of female and male turbot (Scophthalmus maximus).</title>
        <authorList>
            <person name="Xu H."/>
            <person name="Xu X.-W."/>
            <person name="Shao C."/>
            <person name="Chen S."/>
        </authorList>
    </citation>
    <scope>NUCLEOTIDE SEQUENCE [LARGE SCALE GENOMIC DNA]</scope>
    <source>
        <strain evidence="2">Ysfricsl-2016a</strain>
        <tissue evidence="2">Blood</tissue>
    </source>
</reference>
<protein>
    <submittedName>
        <fullName evidence="2">Uncharacterized protein</fullName>
    </submittedName>
</protein>
<evidence type="ECO:0000313" key="3">
    <source>
        <dbReference type="Proteomes" id="UP000438429"/>
    </source>
</evidence>